<dbReference type="InterPro" id="IPR010131">
    <property type="entry name" value="MdtP/NodT-like"/>
</dbReference>
<dbReference type="Proteomes" id="UP000633278">
    <property type="component" value="Unassembled WGS sequence"/>
</dbReference>
<dbReference type="RefSeq" id="WP_188597292.1">
    <property type="nucleotide sequence ID" value="NZ_BMJW01000001.1"/>
</dbReference>
<evidence type="ECO:0008006" key="4">
    <source>
        <dbReference type="Google" id="ProtNLM"/>
    </source>
</evidence>
<keyword evidence="1" id="KW-0175">Coiled coil</keyword>
<keyword evidence="3" id="KW-1185">Reference proteome</keyword>
<evidence type="ECO:0000256" key="1">
    <source>
        <dbReference type="SAM" id="Coils"/>
    </source>
</evidence>
<reference evidence="2" key="1">
    <citation type="journal article" date="2014" name="Int. J. Syst. Evol. Microbiol.">
        <title>Complete genome sequence of Corynebacterium casei LMG S-19264T (=DSM 44701T), isolated from a smear-ripened cheese.</title>
        <authorList>
            <consortium name="US DOE Joint Genome Institute (JGI-PGF)"/>
            <person name="Walter F."/>
            <person name="Albersmeier A."/>
            <person name="Kalinowski J."/>
            <person name="Ruckert C."/>
        </authorList>
    </citation>
    <scope>NUCLEOTIDE SEQUENCE</scope>
    <source>
        <strain evidence="2">CGMCC 1.15763</strain>
    </source>
</reference>
<dbReference type="SUPFAM" id="SSF56954">
    <property type="entry name" value="Outer membrane efflux proteins (OEP)"/>
    <property type="match status" value="1"/>
</dbReference>
<sequence>MKTKIILLCCLFALQIVQGQDLESLLKIGVENSPSLQKFELKYLGVSEKKNEANSLPNTEFGFGYFVSEPETKTGPQRLKVSVKQMIPWFGSISSREAYSQSLAEVSYEDIQIAKRKLIASISEQYYTLLAIKAKQKVVKENKALLVIYEKLALKAIEVSKASAVDVLRLQMRQNELQQLALVLDQNFRAQQAALNLLLNRAKETPIQIPEVMELPKEEVLLTNKKLGVHPELLKYDKLYQSVIKSELVNQKENKPMIGFGLDYIAISKLPVANLNDNGKDVFMPMVSLSIPIFNKKYHSKTLQNELKQHEIISEKQERLNALKTLLETAKTNRVVARIRYETQVKNSEQAKSAEKLLLQNYETGTVNFKEVLEIQELQLQFQTNQIEAVKSFFVQTTIINYLSK</sequence>
<comment type="caution">
    <text evidence="2">The sequence shown here is derived from an EMBL/GenBank/DDBJ whole genome shotgun (WGS) entry which is preliminary data.</text>
</comment>
<dbReference type="EMBL" id="BMJW01000001">
    <property type="protein sequence ID" value="GGG88377.1"/>
    <property type="molecule type" value="Genomic_DNA"/>
</dbReference>
<name>A0A917HRQ1_9FLAO</name>
<organism evidence="2 3">
    <name type="scientific">Polaribacter pacificus</name>
    <dbReference type="NCBI Taxonomy" id="1775173"/>
    <lineage>
        <taxon>Bacteria</taxon>
        <taxon>Pseudomonadati</taxon>
        <taxon>Bacteroidota</taxon>
        <taxon>Flavobacteriia</taxon>
        <taxon>Flavobacteriales</taxon>
        <taxon>Flavobacteriaceae</taxon>
    </lineage>
</organism>
<protein>
    <recommendedName>
        <fullName evidence="4">Outer membrane protein TolC</fullName>
    </recommendedName>
</protein>
<dbReference type="PANTHER" id="PTHR30203">
    <property type="entry name" value="OUTER MEMBRANE CATION EFFLUX PROTEIN"/>
    <property type="match status" value="1"/>
</dbReference>
<dbReference type="GO" id="GO:0015562">
    <property type="term" value="F:efflux transmembrane transporter activity"/>
    <property type="evidence" value="ECO:0007669"/>
    <property type="project" value="InterPro"/>
</dbReference>
<evidence type="ECO:0000313" key="3">
    <source>
        <dbReference type="Proteomes" id="UP000633278"/>
    </source>
</evidence>
<dbReference type="AlphaFoldDB" id="A0A917HRQ1"/>
<accession>A0A917HRQ1</accession>
<proteinExistence type="predicted"/>
<evidence type="ECO:0000313" key="2">
    <source>
        <dbReference type="EMBL" id="GGG88377.1"/>
    </source>
</evidence>
<dbReference type="Gene3D" id="1.20.1600.10">
    <property type="entry name" value="Outer membrane efflux proteins (OEP)"/>
    <property type="match status" value="1"/>
</dbReference>
<feature type="coiled-coil region" evidence="1">
    <location>
        <begin position="300"/>
        <end position="333"/>
    </location>
</feature>
<gene>
    <name evidence="2" type="ORF">GCM10011416_00780</name>
</gene>
<reference evidence="2" key="2">
    <citation type="submission" date="2020-09" db="EMBL/GenBank/DDBJ databases">
        <authorList>
            <person name="Sun Q."/>
            <person name="Zhou Y."/>
        </authorList>
    </citation>
    <scope>NUCLEOTIDE SEQUENCE</scope>
    <source>
        <strain evidence="2">CGMCC 1.15763</strain>
    </source>
</reference>